<proteinExistence type="predicted"/>
<dbReference type="EMBL" id="CP087164">
    <property type="protein sequence ID" value="UGS37157.1"/>
    <property type="molecule type" value="Genomic_DNA"/>
</dbReference>
<dbReference type="Proteomes" id="UP001162834">
    <property type="component" value="Chromosome"/>
</dbReference>
<dbReference type="CDD" id="cd17535">
    <property type="entry name" value="REC_NarL-like"/>
    <property type="match status" value="1"/>
</dbReference>
<evidence type="ECO:0000256" key="2">
    <source>
        <dbReference type="PROSITE-ProRule" id="PRU00169"/>
    </source>
</evidence>
<dbReference type="RefSeq" id="WP_259311219.1">
    <property type="nucleotide sequence ID" value="NZ_CP087164.1"/>
</dbReference>
<dbReference type="InterPro" id="IPR001789">
    <property type="entry name" value="Sig_transdc_resp-reg_receiver"/>
</dbReference>
<dbReference type="AlphaFoldDB" id="A0A9E6XYZ4"/>
<dbReference type="GO" id="GO:0000160">
    <property type="term" value="P:phosphorelay signal transduction system"/>
    <property type="evidence" value="ECO:0007669"/>
    <property type="project" value="InterPro"/>
</dbReference>
<evidence type="ECO:0000313" key="5">
    <source>
        <dbReference type="Proteomes" id="UP001162834"/>
    </source>
</evidence>
<organism evidence="4 5">
    <name type="scientific">Capillimicrobium parvum</name>
    <dbReference type="NCBI Taxonomy" id="2884022"/>
    <lineage>
        <taxon>Bacteria</taxon>
        <taxon>Bacillati</taxon>
        <taxon>Actinomycetota</taxon>
        <taxon>Thermoleophilia</taxon>
        <taxon>Solirubrobacterales</taxon>
        <taxon>Capillimicrobiaceae</taxon>
        <taxon>Capillimicrobium</taxon>
    </lineage>
</organism>
<gene>
    <name evidence="4" type="primary">btsR</name>
    <name evidence="4" type="ORF">DSM104329_03572</name>
</gene>
<name>A0A9E6XYZ4_9ACTN</name>
<dbReference type="SMART" id="SM00448">
    <property type="entry name" value="REC"/>
    <property type="match status" value="1"/>
</dbReference>
<evidence type="ECO:0000259" key="3">
    <source>
        <dbReference type="PROSITE" id="PS50110"/>
    </source>
</evidence>
<dbReference type="InterPro" id="IPR050595">
    <property type="entry name" value="Bact_response_regulator"/>
</dbReference>
<keyword evidence="1 2" id="KW-0597">Phosphoprotein</keyword>
<accession>A0A9E6XYZ4</accession>
<reference evidence="4" key="1">
    <citation type="journal article" date="2022" name="Int. J. Syst. Evol. Microbiol.">
        <title>Pseudomonas aegrilactucae sp. nov. and Pseudomonas morbosilactucae sp. nov., pathogens causing bacterial rot of lettuce in Japan.</title>
        <authorList>
            <person name="Sawada H."/>
            <person name="Fujikawa T."/>
            <person name="Satou M."/>
        </authorList>
    </citation>
    <scope>NUCLEOTIDE SEQUENCE</scope>
    <source>
        <strain evidence="4">0166_1</strain>
    </source>
</reference>
<dbReference type="InterPro" id="IPR011006">
    <property type="entry name" value="CheY-like_superfamily"/>
</dbReference>
<dbReference type="PROSITE" id="PS50110">
    <property type="entry name" value="RESPONSE_REGULATORY"/>
    <property type="match status" value="1"/>
</dbReference>
<keyword evidence="5" id="KW-1185">Reference proteome</keyword>
<evidence type="ECO:0000256" key="1">
    <source>
        <dbReference type="ARBA" id="ARBA00022553"/>
    </source>
</evidence>
<protein>
    <submittedName>
        <fullName evidence="4">Transcriptional regulatory protein BtsR</fullName>
    </submittedName>
</protein>
<evidence type="ECO:0000313" key="4">
    <source>
        <dbReference type="EMBL" id="UGS37157.1"/>
    </source>
</evidence>
<feature type="domain" description="Response regulatory" evidence="3">
    <location>
        <begin position="2"/>
        <end position="120"/>
    </location>
</feature>
<dbReference type="Gene3D" id="3.40.50.2300">
    <property type="match status" value="1"/>
</dbReference>
<dbReference type="SUPFAM" id="SSF52172">
    <property type="entry name" value="CheY-like"/>
    <property type="match status" value="1"/>
</dbReference>
<dbReference type="Pfam" id="PF00072">
    <property type="entry name" value="Response_reg"/>
    <property type="match status" value="1"/>
</dbReference>
<dbReference type="PANTHER" id="PTHR44591">
    <property type="entry name" value="STRESS RESPONSE REGULATOR PROTEIN 1"/>
    <property type="match status" value="1"/>
</dbReference>
<feature type="modified residue" description="4-aspartylphosphate" evidence="2">
    <location>
        <position position="52"/>
    </location>
</feature>
<dbReference type="KEGG" id="sbae:DSM104329_03572"/>
<sequence length="131" mass="14086">MRYLIVDDNASFRAEMRGLLVEQGLEVVGEAASVAEGLRQIAELRPDVALVDIDLGGESGFEPARRLSKEPRDGAAPYVILISTYDEAEYADLIRASSAIGFLAKSELSAASVRRMLASIDGDEADEAQLV</sequence>
<dbReference type="PANTHER" id="PTHR44591:SF3">
    <property type="entry name" value="RESPONSE REGULATORY DOMAIN-CONTAINING PROTEIN"/>
    <property type="match status" value="1"/>
</dbReference>
<dbReference type="InterPro" id="IPR058245">
    <property type="entry name" value="NreC/VraR/RcsB-like_REC"/>
</dbReference>